<dbReference type="Proteomes" id="UP000789366">
    <property type="component" value="Unassembled WGS sequence"/>
</dbReference>
<reference evidence="1" key="1">
    <citation type="submission" date="2021-06" db="EMBL/GenBank/DDBJ databases">
        <authorList>
            <person name="Kallberg Y."/>
            <person name="Tangrot J."/>
            <person name="Rosling A."/>
        </authorList>
    </citation>
    <scope>NUCLEOTIDE SEQUENCE</scope>
    <source>
        <strain evidence="1">28 12/20/2015</strain>
    </source>
</reference>
<keyword evidence="2" id="KW-1185">Reference proteome</keyword>
<feature type="non-terminal residue" evidence="1">
    <location>
        <position position="88"/>
    </location>
</feature>
<evidence type="ECO:0000313" key="1">
    <source>
        <dbReference type="EMBL" id="CAG8573078.1"/>
    </source>
</evidence>
<organism evidence="1 2">
    <name type="scientific">Cetraspora pellucida</name>
    <dbReference type="NCBI Taxonomy" id="1433469"/>
    <lineage>
        <taxon>Eukaryota</taxon>
        <taxon>Fungi</taxon>
        <taxon>Fungi incertae sedis</taxon>
        <taxon>Mucoromycota</taxon>
        <taxon>Glomeromycotina</taxon>
        <taxon>Glomeromycetes</taxon>
        <taxon>Diversisporales</taxon>
        <taxon>Gigasporaceae</taxon>
        <taxon>Cetraspora</taxon>
    </lineage>
</organism>
<proteinExistence type="predicted"/>
<sequence length="88" mass="9646">MGEEIKKLTPKDGSEDNVIFHYDWVKNPEAQSKGGNFIYIHIDNSNDDESIVDLTHNDNDINDDGDDSNGNDGDNGESSDDNDGGSEN</sequence>
<gene>
    <name evidence="1" type="ORF">SPELUC_LOCUS6069</name>
</gene>
<evidence type="ECO:0000313" key="2">
    <source>
        <dbReference type="Proteomes" id="UP000789366"/>
    </source>
</evidence>
<accession>A0ACA9M6L1</accession>
<comment type="caution">
    <text evidence="1">The sequence shown here is derived from an EMBL/GenBank/DDBJ whole genome shotgun (WGS) entry which is preliminary data.</text>
</comment>
<name>A0ACA9M6L1_9GLOM</name>
<dbReference type="EMBL" id="CAJVPW010006775">
    <property type="protein sequence ID" value="CAG8573078.1"/>
    <property type="molecule type" value="Genomic_DNA"/>
</dbReference>
<protein>
    <submittedName>
        <fullName evidence="1">5930_t:CDS:1</fullName>
    </submittedName>
</protein>